<dbReference type="Bgee" id="ENSGACG00000005145">
    <property type="expression patterns" value="Expressed in liver and 13 other cell types or tissues"/>
</dbReference>
<proteinExistence type="predicted"/>
<dbReference type="AlphaFoldDB" id="G3NN77"/>
<dbReference type="InParanoid" id="G3NN77"/>
<evidence type="ECO:0000313" key="1">
    <source>
        <dbReference type="Ensembl" id="ENSGACP00000006791.1"/>
    </source>
</evidence>
<name>G3NN77_GASAC</name>
<dbReference type="STRING" id="69293.ENSGACP00000006791"/>
<dbReference type="eggNOG" id="ENOG502ST9J">
    <property type="taxonomic scope" value="Eukaryota"/>
</dbReference>
<sequence length="109" mass="11418">MICILLVAGHGTVLEAQIKNDDTGLYSQLAGVPKALLPGTGGKKILDFWWETVNMCVTNPTSAVGAPCGSVTLGLLSGPSAGDSCSQKSIWSLMQTSEFHVPVQSSFCF</sequence>
<dbReference type="Ensembl" id="ENSGACT00000006808.1">
    <property type="protein sequence ID" value="ENSGACP00000006791.1"/>
    <property type="gene ID" value="ENSGACG00000005145.1"/>
</dbReference>
<accession>G3NN77</accession>
<protein>
    <submittedName>
        <fullName evidence="1">Uncharacterized protein</fullName>
    </submittedName>
</protein>
<organism evidence="1">
    <name type="scientific">Gasterosteus aculeatus</name>
    <name type="common">Three-spined stickleback</name>
    <dbReference type="NCBI Taxonomy" id="69293"/>
    <lineage>
        <taxon>Eukaryota</taxon>
        <taxon>Metazoa</taxon>
        <taxon>Chordata</taxon>
        <taxon>Craniata</taxon>
        <taxon>Vertebrata</taxon>
        <taxon>Euteleostomi</taxon>
        <taxon>Actinopterygii</taxon>
        <taxon>Neopterygii</taxon>
        <taxon>Teleostei</taxon>
        <taxon>Neoteleostei</taxon>
        <taxon>Acanthomorphata</taxon>
        <taxon>Eupercaria</taxon>
        <taxon>Perciformes</taxon>
        <taxon>Cottioidei</taxon>
        <taxon>Gasterosteales</taxon>
        <taxon>Gasterosteidae</taxon>
        <taxon>Gasterosteus</taxon>
    </lineage>
</organism>
<reference evidence="1" key="1">
    <citation type="submission" date="2006-01" db="EMBL/GenBank/DDBJ databases">
        <authorList>
            <person name="Lindblad-Toh K."/>
            <person name="Mauceli E."/>
            <person name="Grabherr M."/>
            <person name="Chang J.L."/>
            <person name="Lander E.S."/>
        </authorList>
    </citation>
    <scope>NUCLEOTIDE SEQUENCE [LARGE SCALE GENOMIC DNA]</scope>
</reference>
<reference evidence="1" key="2">
    <citation type="submission" date="2024-04" db="UniProtKB">
        <authorList>
            <consortium name="Ensembl"/>
        </authorList>
    </citation>
    <scope>IDENTIFICATION</scope>
</reference>